<keyword evidence="2" id="KW-0472">Membrane</keyword>
<dbReference type="Proteomes" id="UP001596137">
    <property type="component" value="Unassembled WGS sequence"/>
</dbReference>
<reference evidence="4" key="1">
    <citation type="journal article" date="2019" name="Int. J. Syst. Evol. Microbiol.">
        <title>The Global Catalogue of Microorganisms (GCM) 10K type strain sequencing project: providing services to taxonomists for standard genome sequencing and annotation.</title>
        <authorList>
            <consortium name="The Broad Institute Genomics Platform"/>
            <consortium name="The Broad Institute Genome Sequencing Center for Infectious Disease"/>
            <person name="Wu L."/>
            <person name="Ma J."/>
        </authorList>
    </citation>
    <scope>NUCLEOTIDE SEQUENCE [LARGE SCALE GENOMIC DNA]</scope>
    <source>
        <strain evidence="4">JCM 30346</strain>
    </source>
</reference>
<name>A0ABW1NC68_9ACTN</name>
<comment type="caution">
    <text evidence="3">The sequence shown here is derived from an EMBL/GenBank/DDBJ whole genome shotgun (WGS) entry which is preliminary data.</text>
</comment>
<dbReference type="RefSeq" id="WP_380747024.1">
    <property type="nucleotide sequence ID" value="NZ_JBHSRF010000003.1"/>
</dbReference>
<dbReference type="EMBL" id="JBHSRF010000003">
    <property type="protein sequence ID" value="MFC6080249.1"/>
    <property type="molecule type" value="Genomic_DNA"/>
</dbReference>
<protein>
    <submittedName>
        <fullName evidence="3">Uncharacterized protein</fullName>
    </submittedName>
</protein>
<keyword evidence="4" id="KW-1185">Reference proteome</keyword>
<evidence type="ECO:0000256" key="1">
    <source>
        <dbReference type="SAM" id="MobiDB-lite"/>
    </source>
</evidence>
<feature type="transmembrane region" description="Helical" evidence="2">
    <location>
        <begin position="29"/>
        <end position="49"/>
    </location>
</feature>
<evidence type="ECO:0000256" key="2">
    <source>
        <dbReference type="SAM" id="Phobius"/>
    </source>
</evidence>
<evidence type="ECO:0000313" key="4">
    <source>
        <dbReference type="Proteomes" id="UP001596137"/>
    </source>
</evidence>
<keyword evidence="2" id="KW-1133">Transmembrane helix</keyword>
<gene>
    <name evidence="3" type="ORF">ACFP1K_03705</name>
</gene>
<feature type="region of interest" description="Disordered" evidence="1">
    <location>
        <begin position="198"/>
        <end position="217"/>
    </location>
</feature>
<organism evidence="3 4">
    <name type="scientific">Sphaerisporangium aureirubrum</name>
    <dbReference type="NCBI Taxonomy" id="1544736"/>
    <lineage>
        <taxon>Bacteria</taxon>
        <taxon>Bacillati</taxon>
        <taxon>Actinomycetota</taxon>
        <taxon>Actinomycetes</taxon>
        <taxon>Streptosporangiales</taxon>
        <taxon>Streptosporangiaceae</taxon>
        <taxon>Sphaerisporangium</taxon>
    </lineage>
</organism>
<sequence length="217" mass="23530">MTFEEQILVELKEEFAARAERRRRSGRRLVAGAAAGGLAAAAAVVLPLVTGAGSPAYAVTKNPDGTIRLELHEFRDADRLEQDLRDMGVAADVTYTKPGWRCEPGRGEIVGSDIQRESDNGDFRRDWRNPESAKLITIRDGGWDIEPRYLREGQTLVMEFAESDGRASGPVRPRVVWQLAAYVVNGPVGPCVVAHLPAPDGGGTPTDARPGEESPVD</sequence>
<proteinExistence type="predicted"/>
<keyword evidence="2" id="KW-0812">Transmembrane</keyword>
<accession>A0ABW1NC68</accession>
<evidence type="ECO:0000313" key="3">
    <source>
        <dbReference type="EMBL" id="MFC6080249.1"/>
    </source>
</evidence>